<dbReference type="OMA" id="YGFNDYG"/>
<reference evidence="2 3" key="1">
    <citation type="journal article" date="2016" name="Sci. Rep.">
        <title>The genome sequence of the outbreeding globe artichoke constructed de novo incorporating a phase-aware low-pass sequencing strategy of F1 progeny.</title>
        <authorList>
            <person name="Scaglione D."/>
            <person name="Reyes-Chin-Wo S."/>
            <person name="Acquadro A."/>
            <person name="Froenicke L."/>
            <person name="Portis E."/>
            <person name="Beitel C."/>
            <person name="Tirone M."/>
            <person name="Mauro R."/>
            <person name="Lo Monaco A."/>
            <person name="Mauromicale G."/>
            <person name="Faccioli P."/>
            <person name="Cattivelli L."/>
            <person name="Rieseberg L."/>
            <person name="Michelmore R."/>
            <person name="Lanteri S."/>
        </authorList>
    </citation>
    <scope>NUCLEOTIDE SEQUENCE [LARGE SCALE GENOMIC DNA]</scope>
    <source>
        <strain evidence="2">2C</strain>
    </source>
</reference>
<evidence type="ECO:0000313" key="2">
    <source>
        <dbReference type="EMBL" id="KVH90702.1"/>
    </source>
</evidence>
<sequence>MDPRHHHQPAPHHEPPPPVVHVSHHTPHHQPSPPPPVVHVTHHTTHHTPKYTDNKPTVRFYSKAKPDYSLTIRDGKVILAPTNPSDHHQHWIKEEKFSTRVKDEEGYPSFALVQLTEYNPDKLDESVLWTQSKDLGDGYHAVRMVNNIKLNVDAFNGDKEHGGVHDGTKIVLWEWKKGPNQRWTVAPFYNS</sequence>
<dbReference type="InterPro" id="IPR040249">
    <property type="entry name" value="Ricin_B-like_lectin_EULS3-like"/>
</dbReference>
<dbReference type="InterPro" id="IPR035992">
    <property type="entry name" value="Ricin_B-like_lectins"/>
</dbReference>
<dbReference type="EMBL" id="LEKV01005097">
    <property type="protein sequence ID" value="KVH90702.1"/>
    <property type="molecule type" value="Genomic_DNA"/>
</dbReference>
<feature type="region of interest" description="Disordered" evidence="1">
    <location>
        <begin position="1"/>
        <end position="56"/>
    </location>
</feature>
<proteinExistence type="predicted"/>
<evidence type="ECO:0000313" key="3">
    <source>
        <dbReference type="Proteomes" id="UP000243975"/>
    </source>
</evidence>
<dbReference type="PANTHER" id="PTHR31257:SF23">
    <property type="entry name" value="RICIN B-LIKE LECTIN"/>
    <property type="match status" value="1"/>
</dbReference>
<accession>A0A124SBH9</accession>
<dbReference type="STRING" id="59895.A0A124SBH9"/>
<dbReference type="SUPFAM" id="SSF50370">
    <property type="entry name" value="Ricin B-like lectins"/>
    <property type="match status" value="1"/>
</dbReference>
<name>A0A124SBH9_CYNCS</name>
<dbReference type="Gene3D" id="2.80.10.50">
    <property type="match status" value="1"/>
</dbReference>
<comment type="caution">
    <text evidence="2">The sequence shown here is derived from an EMBL/GenBank/DDBJ whole genome shotgun (WGS) entry which is preliminary data.</text>
</comment>
<keyword evidence="3" id="KW-1185">Reference proteome</keyword>
<gene>
    <name evidence="2" type="ORF">Ccrd_007332</name>
</gene>
<dbReference type="Proteomes" id="UP000243975">
    <property type="component" value="Unassembled WGS sequence"/>
</dbReference>
<evidence type="ECO:0008006" key="4">
    <source>
        <dbReference type="Google" id="ProtNLM"/>
    </source>
</evidence>
<dbReference type="Gramene" id="KVH90702">
    <property type="protein sequence ID" value="KVH90702"/>
    <property type="gene ID" value="Ccrd_007332"/>
</dbReference>
<dbReference type="PANTHER" id="PTHR31257">
    <property type="entry name" value="RICIN B-LIKE LECTIN EULS3"/>
    <property type="match status" value="1"/>
</dbReference>
<feature type="compositionally biased region" description="Basic residues" evidence="1">
    <location>
        <begin position="40"/>
        <end position="49"/>
    </location>
</feature>
<evidence type="ECO:0000256" key="1">
    <source>
        <dbReference type="SAM" id="MobiDB-lite"/>
    </source>
</evidence>
<organism evidence="2 3">
    <name type="scientific">Cynara cardunculus var. scolymus</name>
    <name type="common">Globe artichoke</name>
    <name type="synonym">Cynara scolymus</name>
    <dbReference type="NCBI Taxonomy" id="59895"/>
    <lineage>
        <taxon>Eukaryota</taxon>
        <taxon>Viridiplantae</taxon>
        <taxon>Streptophyta</taxon>
        <taxon>Embryophyta</taxon>
        <taxon>Tracheophyta</taxon>
        <taxon>Spermatophyta</taxon>
        <taxon>Magnoliopsida</taxon>
        <taxon>eudicotyledons</taxon>
        <taxon>Gunneridae</taxon>
        <taxon>Pentapetalae</taxon>
        <taxon>asterids</taxon>
        <taxon>campanulids</taxon>
        <taxon>Asterales</taxon>
        <taxon>Asteraceae</taxon>
        <taxon>Carduoideae</taxon>
        <taxon>Cardueae</taxon>
        <taxon>Carduinae</taxon>
        <taxon>Cynara</taxon>
    </lineage>
</organism>
<dbReference type="CDD" id="cd23431">
    <property type="entry name" value="beta-trefoil_Ricin_AtEULS3-like"/>
    <property type="match status" value="1"/>
</dbReference>
<dbReference type="AlphaFoldDB" id="A0A124SBH9"/>
<feature type="compositionally biased region" description="Basic residues" evidence="1">
    <location>
        <begin position="1"/>
        <end position="10"/>
    </location>
</feature>
<protein>
    <recommendedName>
        <fullName evidence="4">Ricin B lectin domain-containing protein</fullName>
    </recommendedName>
</protein>